<dbReference type="Proteomes" id="UP000598032">
    <property type="component" value="Unassembled WGS sequence"/>
</dbReference>
<protein>
    <recommendedName>
        <fullName evidence="3">Transposon Tn7 transposition protein TnsD C-termianl domain-containing protein</fullName>
    </recommendedName>
</protein>
<accession>A0ABN7HUS5</accession>
<proteinExistence type="predicted"/>
<evidence type="ECO:0008006" key="3">
    <source>
        <dbReference type="Google" id="ProtNLM"/>
    </source>
</evidence>
<sequence length="514" mass="59655">MSNVDNHRGVMEILGRPSHRPAFIHPANVEGISKLFPGLLPDWETIVLNHTRYRLNSAFLPRQNRTKLLRQYRSGTARGTHSYLATHQQTLRGRLGICLSCMETDLKVRGFPVWHRIHLTPSMLYCPTHEEPLMSYCRDCDISHRRAPKTWHPQEVCLCGGPLRRVGVVTKRNSVEAAIAISRMAEDVLMGRIDTSTLSENTGPVLRAKVRRIAEILERRDYQQVAREHLEGRLGNQLALALGFKALTFERATGHHRESAGPLRNPIQNIASVWALFGGWTDFFIEVKRRRTNPRRYDATATTPPKRIRPRRDSKHERWQRQFDLMNVAELSRYRRKCRSEISGAMRLNPSYKRSDIRYLADGQRLTFFATRYDARWLDKNLPSQAGKPSLPKVIERKRAQDEMKRKLVRERYAVALRENPERLISRAFLLSETGNESAYKLGTGTPELEAVLDQCVDTHDSWRERQIKLITDRARTVGKKSKWAERTNFEGCHPRQFSDRLRRAKAWIERNSE</sequence>
<evidence type="ECO:0000313" key="1">
    <source>
        <dbReference type="EMBL" id="CAD6538815.1"/>
    </source>
</evidence>
<name>A0ABN7HUS5_9BURK</name>
<evidence type="ECO:0000313" key="2">
    <source>
        <dbReference type="Proteomes" id="UP000598032"/>
    </source>
</evidence>
<gene>
    <name evidence="1" type="ORF">LMG28140_03300</name>
</gene>
<organism evidence="1 2">
    <name type="scientific">Paraburkholderia metrosideri</name>
    <dbReference type="NCBI Taxonomy" id="580937"/>
    <lineage>
        <taxon>Bacteria</taxon>
        <taxon>Pseudomonadati</taxon>
        <taxon>Pseudomonadota</taxon>
        <taxon>Betaproteobacteria</taxon>
        <taxon>Burkholderiales</taxon>
        <taxon>Burkholderiaceae</taxon>
        <taxon>Paraburkholderia</taxon>
    </lineage>
</organism>
<keyword evidence="2" id="KW-1185">Reference proteome</keyword>
<dbReference type="EMBL" id="CAJHCP010000007">
    <property type="protein sequence ID" value="CAD6538815.1"/>
    <property type="molecule type" value="Genomic_DNA"/>
</dbReference>
<comment type="caution">
    <text evidence="1">The sequence shown here is derived from an EMBL/GenBank/DDBJ whole genome shotgun (WGS) entry which is preliminary data.</text>
</comment>
<reference evidence="1 2" key="1">
    <citation type="submission" date="2020-10" db="EMBL/GenBank/DDBJ databases">
        <authorList>
            <person name="Peeters C."/>
        </authorList>
    </citation>
    <scope>NUCLEOTIDE SEQUENCE [LARGE SCALE GENOMIC DNA]</scope>
    <source>
        <strain evidence="1 2">LMG 28140</strain>
    </source>
</reference>